<dbReference type="EMBL" id="JBDZYD010000020">
    <property type="protein sequence ID" value="MEQ0565509.1"/>
    <property type="molecule type" value="Genomic_DNA"/>
</dbReference>
<protein>
    <submittedName>
        <fullName evidence="3">Glucose 1-dehydrogenase</fullName>
        <ecNumber evidence="3">1.1.1.47</ecNumber>
    </submittedName>
</protein>
<dbReference type="RefSeq" id="WP_348956600.1">
    <property type="nucleotide sequence ID" value="NZ_JBDZYD010000020.1"/>
</dbReference>
<evidence type="ECO:0000313" key="4">
    <source>
        <dbReference type="Proteomes" id="UP001440984"/>
    </source>
</evidence>
<keyword evidence="3" id="KW-0560">Oxidoreductase</keyword>
<organism evidence="3 4">
    <name type="scientific">Amycolatopsis melonis</name>
    <dbReference type="NCBI Taxonomy" id="3156488"/>
    <lineage>
        <taxon>Bacteria</taxon>
        <taxon>Bacillati</taxon>
        <taxon>Actinomycetota</taxon>
        <taxon>Actinomycetes</taxon>
        <taxon>Pseudonocardiales</taxon>
        <taxon>Pseudonocardiaceae</taxon>
        <taxon>Amycolatopsis</taxon>
    </lineage>
</organism>
<name>A0ABV0LUD8_9PSEU</name>
<sequence>MASPLSSSTIKSLLIKEAVTAAANECVLWHRQFLCVSEARREETVITLPELFGLSGKTALVTGASRGIGRAIALGLAAAGADVALLARGTSALEEVAADVEACGRRALVLTCDVTDHAETRRAVATALTEFGQIDILVNNAGGFRFAGPFLELKPDDWDEVLALNFEATVNLCRELGPHFVKRGSGSVVNVSSIAGTAGVPMLATYAAAKAALISLTRSLAAEWSSHGVRVNALTPGWVETELTRTFAADPQASAGLLGAVPAGRWGEPDDVVGAAVFLAADASRLVSGACLTIDGGTTAYAGGPAMLQFLGLGRISA</sequence>
<dbReference type="Proteomes" id="UP001440984">
    <property type="component" value="Unassembled WGS sequence"/>
</dbReference>
<dbReference type="EC" id="1.1.1.47" evidence="3"/>
<accession>A0ABV0LUD8</accession>
<dbReference type="SMART" id="SM00822">
    <property type="entry name" value="PKS_KR"/>
    <property type="match status" value="1"/>
</dbReference>
<dbReference type="InterPro" id="IPR036291">
    <property type="entry name" value="NAD(P)-bd_dom_sf"/>
</dbReference>
<dbReference type="GO" id="GO:0047936">
    <property type="term" value="F:glucose 1-dehydrogenase [NAD(P)+] activity"/>
    <property type="evidence" value="ECO:0007669"/>
    <property type="project" value="UniProtKB-EC"/>
</dbReference>
<dbReference type="Gene3D" id="3.40.50.720">
    <property type="entry name" value="NAD(P)-binding Rossmann-like Domain"/>
    <property type="match status" value="1"/>
</dbReference>
<dbReference type="InterPro" id="IPR057326">
    <property type="entry name" value="KR_dom"/>
</dbReference>
<evidence type="ECO:0000259" key="2">
    <source>
        <dbReference type="SMART" id="SM00822"/>
    </source>
</evidence>
<dbReference type="PROSITE" id="PS00061">
    <property type="entry name" value="ADH_SHORT"/>
    <property type="match status" value="1"/>
</dbReference>
<comment type="similarity">
    <text evidence="1">Belongs to the short-chain dehydrogenases/reductases (SDR) family.</text>
</comment>
<feature type="domain" description="Ketoreductase" evidence="2">
    <location>
        <begin position="57"/>
        <end position="241"/>
    </location>
</feature>
<reference evidence="3 4" key="1">
    <citation type="submission" date="2024-05" db="EMBL/GenBank/DDBJ databases">
        <authorList>
            <person name="Zhao H."/>
            <person name="Xu Y."/>
            <person name="Lin S."/>
            <person name="Spain J.C."/>
            <person name="Zhou N.-Y."/>
        </authorList>
    </citation>
    <scope>NUCLEOTIDE SEQUENCE [LARGE SCALE GENOMIC DNA]</scope>
    <source>
        <strain evidence="3 4">NEAU-NG30</strain>
    </source>
</reference>
<dbReference type="InterPro" id="IPR002347">
    <property type="entry name" value="SDR_fam"/>
</dbReference>
<comment type="caution">
    <text evidence="3">The sequence shown here is derived from an EMBL/GenBank/DDBJ whole genome shotgun (WGS) entry which is preliminary data.</text>
</comment>
<dbReference type="Pfam" id="PF13561">
    <property type="entry name" value="adh_short_C2"/>
    <property type="match status" value="1"/>
</dbReference>
<gene>
    <name evidence="3" type="ORF">ABJI51_41075</name>
</gene>
<dbReference type="NCBIfam" id="NF005559">
    <property type="entry name" value="PRK07231.1"/>
    <property type="match status" value="1"/>
</dbReference>
<dbReference type="InterPro" id="IPR020904">
    <property type="entry name" value="Sc_DH/Rdtase_CS"/>
</dbReference>
<evidence type="ECO:0000256" key="1">
    <source>
        <dbReference type="ARBA" id="ARBA00006484"/>
    </source>
</evidence>
<dbReference type="PRINTS" id="PR00081">
    <property type="entry name" value="GDHRDH"/>
</dbReference>
<dbReference type="SUPFAM" id="SSF51735">
    <property type="entry name" value="NAD(P)-binding Rossmann-fold domains"/>
    <property type="match status" value="1"/>
</dbReference>
<evidence type="ECO:0000313" key="3">
    <source>
        <dbReference type="EMBL" id="MEQ0565509.1"/>
    </source>
</evidence>
<proteinExistence type="inferred from homology"/>
<keyword evidence="4" id="KW-1185">Reference proteome</keyword>
<dbReference type="PRINTS" id="PR00080">
    <property type="entry name" value="SDRFAMILY"/>
</dbReference>
<dbReference type="PANTHER" id="PTHR42760">
    <property type="entry name" value="SHORT-CHAIN DEHYDROGENASES/REDUCTASES FAMILY MEMBER"/>
    <property type="match status" value="1"/>
</dbReference>